<evidence type="ECO:0000256" key="1">
    <source>
        <dbReference type="ARBA" id="ARBA00004370"/>
    </source>
</evidence>
<keyword evidence="4" id="KW-0130">Cell adhesion</keyword>
<keyword evidence="6" id="KW-0325">Glycoprotein</keyword>
<dbReference type="GO" id="GO:0009986">
    <property type="term" value="C:cell surface"/>
    <property type="evidence" value="ECO:0007669"/>
    <property type="project" value="TreeGrafter"/>
</dbReference>
<organism evidence="7 8">
    <name type="scientific">Phasianus colchicus</name>
    <name type="common">Common pheasant</name>
    <dbReference type="NCBI Taxonomy" id="9054"/>
    <lineage>
        <taxon>Eukaryota</taxon>
        <taxon>Metazoa</taxon>
        <taxon>Chordata</taxon>
        <taxon>Craniata</taxon>
        <taxon>Vertebrata</taxon>
        <taxon>Euteleostomi</taxon>
        <taxon>Archelosauria</taxon>
        <taxon>Archosauria</taxon>
        <taxon>Dinosauria</taxon>
        <taxon>Saurischia</taxon>
        <taxon>Theropoda</taxon>
        <taxon>Coelurosauria</taxon>
        <taxon>Aves</taxon>
        <taxon>Neognathae</taxon>
        <taxon>Galloanserae</taxon>
        <taxon>Galliformes</taxon>
        <taxon>Phasianidae</taxon>
        <taxon>Phasianinae</taxon>
        <taxon>Phasianus</taxon>
    </lineage>
</organism>
<keyword evidence="5" id="KW-0472">Membrane</keyword>
<evidence type="ECO:0000256" key="6">
    <source>
        <dbReference type="ARBA" id="ARBA00023180"/>
    </source>
</evidence>
<evidence type="ECO:0000256" key="4">
    <source>
        <dbReference type="ARBA" id="ARBA00022889"/>
    </source>
</evidence>
<dbReference type="Pfam" id="PF06060">
    <property type="entry name" value="Mesothelin"/>
    <property type="match status" value="2"/>
</dbReference>
<protein>
    <submittedName>
        <fullName evidence="7">Mesothelin</fullName>
    </submittedName>
</protein>
<dbReference type="GO" id="GO:0016020">
    <property type="term" value="C:membrane"/>
    <property type="evidence" value="ECO:0007669"/>
    <property type="project" value="UniProtKB-SubCell"/>
</dbReference>
<dbReference type="Gene3D" id="1.20.970.40">
    <property type="match status" value="1"/>
</dbReference>
<dbReference type="GO" id="GO:0007160">
    <property type="term" value="P:cell-matrix adhesion"/>
    <property type="evidence" value="ECO:0007669"/>
    <property type="project" value="TreeGrafter"/>
</dbReference>
<dbReference type="Proteomes" id="UP000472261">
    <property type="component" value="Unplaced"/>
</dbReference>
<evidence type="ECO:0000313" key="7">
    <source>
        <dbReference type="Ensembl" id="ENSPCLP00000017641.1"/>
    </source>
</evidence>
<name>A0A669QU03_PHACC</name>
<evidence type="ECO:0000256" key="2">
    <source>
        <dbReference type="ARBA" id="ARBA00011016"/>
    </source>
</evidence>
<keyword evidence="3" id="KW-0732">Signal</keyword>
<comment type="similarity">
    <text evidence="2">Belongs to the mesothelin family.</text>
</comment>
<dbReference type="Ensembl" id="ENSPCLT00000023526.1">
    <property type="protein sequence ID" value="ENSPCLP00000017641.1"/>
    <property type="gene ID" value="ENSPCLG00000014718.1"/>
</dbReference>
<sequence>MWTREQAAMFFRDVIKTEPDFSRLSQSVLQGYTCAVANEMEPERVQELAKVMKRKNVKLGADQLSCLVKMVMLRGIPKDLDSYPNDLLLFLRPSDYAATGSCKQYFANVGKASLDLLQRESSERRQLLLEALACLVCVQGHKAGGCQQSEGAKMLLYSGIQFYLISLCLVLLQKIPGTQVNKENAKILGHLVCDLGGEYIRSSAGALLKELSQCESFLPDQEEAIRSVISSGNTTFGPPQAWSASTLNELTGLIPVLDHSIWQKVPKNVLTFWLKNFARDSRLSRAQLATIVEELLPSRQKRDVGCPGELRITETVLNNDLMPIYYTPEELRACLKNVSVTNDFLQILDYPFSNEQLAVLKEKLDETYPDGYPDSLLPKLGRLTSLITTKDISKWKITSADMLAALLELDLQNEQVGIWVCFPAQICFLVWELLV</sequence>
<proteinExistence type="inferred from homology"/>
<dbReference type="PANTHER" id="PTHR23412:SF6">
    <property type="entry name" value="MESOTHELIN"/>
    <property type="match status" value="1"/>
</dbReference>
<dbReference type="PANTHER" id="PTHR23412">
    <property type="entry name" value="STEREOCILIN RELATED"/>
    <property type="match status" value="1"/>
</dbReference>
<dbReference type="AlphaFoldDB" id="A0A669QU03"/>
<reference evidence="7" key="2">
    <citation type="submission" date="2025-09" db="UniProtKB">
        <authorList>
            <consortium name="Ensembl"/>
        </authorList>
    </citation>
    <scope>IDENTIFICATION</scope>
</reference>
<evidence type="ECO:0000256" key="5">
    <source>
        <dbReference type="ARBA" id="ARBA00023136"/>
    </source>
</evidence>
<keyword evidence="8" id="KW-1185">Reference proteome</keyword>
<evidence type="ECO:0000256" key="3">
    <source>
        <dbReference type="ARBA" id="ARBA00022729"/>
    </source>
</evidence>
<evidence type="ECO:0000313" key="8">
    <source>
        <dbReference type="Proteomes" id="UP000472261"/>
    </source>
</evidence>
<comment type="subcellular location">
    <subcellularLocation>
        <location evidence="1">Membrane</location>
    </subcellularLocation>
</comment>
<accession>A0A669QU03</accession>
<dbReference type="InterPro" id="IPR010335">
    <property type="entry name" value="Mesothelin"/>
</dbReference>
<reference evidence="7" key="1">
    <citation type="submission" date="2025-08" db="UniProtKB">
        <authorList>
            <consortium name="Ensembl"/>
        </authorList>
    </citation>
    <scope>IDENTIFICATION</scope>
</reference>
<dbReference type="InterPro" id="IPR026664">
    <property type="entry name" value="Stereocilin-rel"/>
</dbReference>